<name>A0A6J6HF80_9ZZZZ</name>
<dbReference type="EMBL" id="CAEZUQ010000102">
    <property type="protein sequence ID" value="CAB4612047.1"/>
    <property type="molecule type" value="Genomic_DNA"/>
</dbReference>
<accession>A0A6J6HF80</accession>
<proteinExistence type="predicted"/>
<dbReference type="AlphaFoldDB" id="A0A6J6HF80"/>
<evidence type="ECO:0000313" key="2">
    <source>
        <dbReference type="EMBL" id="CAB4612047.1"/>
    </source>
</evidence>
<reference evidence="2" key="1">
    <citation type="submission" date="2020-05" db="EMBL/GenBank/DDBJ databases">
        <authorList>
            <person name="Chiriac C."/>
            <person name="Salcher M."/>
            <person name="Ghai R."/>
            <person name="Kavagutti S V."/>
        </authorList>
    </citation>
    <scope>NUCLEOTIDE SEQUENCE</scope>
</reference>
<protein>
    <submittedName>
        <fullName evidence="2">Unannotated protein</fullName>
    </submittedName>
</protein>
<evidence type="ECO:0000313" key="1">
    <source>
        <dbReference type="EMBL" id="CAB4538027.1"/>
    </source>
</evidence>
<organism evidence="2">
    <name type="scientific">freshwater metagenome</name>
    <dbReference type="NCBI Taxonomy" id="449393"/>
    <lineage>
        <taxon>unclassified sequences</taxon>
        <taxon>metagenomes</taxon>
        <taxon>ecological metagenomes</taxon>
    </lineage>
</organism>
<dbReference type="EMBL" id="CAEZSJ010000056">
    <property type="protein sequence ID" value="CAB4538027.1"/>
    <property type="molecule type" value="Genomic_DNA"/>
</dbReference>
<gene>
    <name evidence="1" type="ORF">UFOPK1425_00415</name>
    <name evidence="2" type="ORF">UFOPK1842_00825</name>
</gene>
<sequence length="109" mass="11905">MSTANELNNLNRLVGEIKTLTGSITILQRSVDSKDEVSIATALDAINFRVREIAKLSLQINNFTFSIDSVLAELSNPAPSSKTLHDLLDGPLEALRKRALSEILTLSIQ</sequence>